<reference evidence="1 2" key="1">
    <citation type="submission" date="2018-10" db="EMBL/GenBank/DDBJ databases">
        <title>Draft genome of Fastidiocella sp. strain 375T, a bacterium isolated from a karstic cave dripping water.</title>
        <authorList>
            <person name="Coelho C."/>
            <person name="Verissimo A."/>
            <person name="Tiago I."/>
        </authorList>
    </citation>
    <scope>NUCLEOTIDE SEQUENCE [LARGE SCALE GENOMIC DNA]</scope>
    <source>
        <strain evidence="1 2">CAVE-375</strain>
    </source>
</reference>
<proteinExistence type="predicted"/>
<sequence length="158" mass="17566">MPRSYSRAARENLNATSADEPLLMALEITHPDLAEPVRVVSDTQGITLEGHEFVACPFRCTLPDDMDTRQPRARLEVDNVGRELTQWLDDSRGGQGAKCRMIQVLRSSPEVIEFDLTLDLSNLVINQSVVSGELGFVDTLNRPAVNLQYRPETAPGLF</sequence>
<protein>
    <submittedName>
        <fullName evidence="1">DUF1833 domain-containing protein</fullName>
    </submittedName>
</protein>
<dbReference type="Proteomes" id="UP000290682">
    <property type="component" value="Unassembled WGS sequence"/>
</dbReference>
<evidence type="ECO:0000313" key="1">
    <source>
        <dbReference type="EMBL" id="RXZ42716.1"/>
    </source>
</evidence>
<gene>
    <name evidence="1" type="ORF">EBB06_12550</name>
</gene>
<keyword evidence="2" id="KW-1185">Reference proteome</keyword>
<dbReference type="Pfam" id="PF08875">
    <property type="entry name" value="DUF1833"/>
    <property type="match status" value="1"/>
</dbReference>
<organism evidence="1 2">
    <name type="scientific">Crenobacter cavernae</name>
    <dbReference type="NCBI Taxonomy" id="2290923"/>
    <lineage>
        <taxon>Bacteria</taxon>
        <taxon>Pseudomonadati</taxon>
        <taxon>Pseudomonadota</taxon>
        <taxon>Betaproteobacteria</taxon>
        <taxon>Neisseriales</taxon>
        <taxon>Neisseriaceae</taxon>
        <taxon>Crenobacter</taxon>
    </lineage>
</organism>
<dbReference type="InterPro" id="IPR014974">
    <property type="entry name" value="DUF1833"/>
</dbReference>
<dbReference type="EMBL" id="REGR01000014">
    <property type="protein sequence ID" value="RXZ42716.1"/>
    <property type="molecule type" value="Genomic_DNA"/>
</dbReference>
<comment type="caution">
    <text evidence="1">The sequence shown here is derived from an EMBL/GenBank/DDBJ whole genome shotgun (WGS) entry which is preliminary data.</text>
</comment>
<accession>A0ABY0FAP7</accession>
<dbReference type="RefSeq" id="WP_129213505.1">
    <property type="nucleotide sequence ID" value="NZ_REGR01000014.1"/>
</dbReference>
<evidence type="ECO:0000313" key="2">
    <source>
        <dbReference type="Proteomes" id="UP000290682"/>
    </source>
</evidence>
<name>A0ABY0FAP7_9NEIS</name>